<reference evidence="2" key="1">
    <citation type="journal article" date="2021" name="Nat. Commun.">
        <title>Genetic determinants of endophytism in the Arabidopsis root mycobiome.</title>
        <authorList>
            <person name="Mesny F."/>
            <person name="Miyauchi S."/>
            <person name="Thiergart T."/>
            <person name="Pickel B."/>
            <person name="Atanasova L."/>
            <person name="Karlsson M."/>
            <person name="Huettel B."/>
            <person name="Barry K.W."/>
            <person name="Haridas S."/>
            <person name="Chen C."/>
            <person name="Bauer D."/>
            <person name="Andreopoulos W."/>
            <person name="Pangilinan J."/>
            <person name="LaButti K."/>
            <person name="Riley R."/>
            <person name="Lipzen A."/>
            <person name="Clum A."/>
            <person name="Drula E."/>
            <person name="Henrissat B."/>
            <person name="Kohler A."/>
            <person name="Grigoriev I.V."/>
            <person name="Martin F.M."/>
            <person name="Hacquard S."/>
        </authorList>
    </citation>
    <scope>NUCLEOTIDE SEQUENCE</scope>
    <source>
        <strain evidence="2">MPI-CAGE-AT-0147</strain>
    </source>
</reference>
<dbReference type="Proteomes" id="UP000738349">
    <property type="component" value="Unassembled WGS sequence"/>
</dbReference>
<evidence type="ECO:0000313" key="2">
    <source>
        <dbReference type="EMBL" id="KAH7114116.1"/>
    </source>
</evidence>
<comment type="caution">
    <text evidence="2">The sequence shown here is derived from an EMBL/GenBank/DDBJ whole genome shotgun (WGS) entry which is preliminary data.</text>
</comment>
<dbReference type="OrthoDB" id="4980591at2759"/>
<dbReference type="InterPro" id="IPR003347">
    <property type="entry name" value="JmjC_dom"/>
</dbReference>
<dbReference type="AlphaFoldDB" id="A0A9P9D872"/>
<evidence type="ECO:0000313" key="3">
    <source>
        <dbReference type="Proteomes" id="UP000738349"/>
    </source>
</evidence>
<proteinExistence type="predicted"/>
<gene>
    <name evidence="2" type="ORF">EDB81DRAFT_921206</name>
</gene>
<name>A0A9P9D872_9HYPO</name>
<dbReference type="Gene3D" id="2.60.120.650">
    <property type="entry name" value="Cupin"/>
    <property type="match status" value="1"/>
</dbReference>
<dbReference type="SUPFAM" id="SSF51197">
    <property type="entry name" value="Clavaminate synthase-like"/>
    <property type="match status" value="1"/>
</dbReference>
<dbReference type="EMBL" id="JAGMUV010000033">
    <property type="protein sequence ID" value="KAH7114116.1"/>
    <property type="molecule type" value="Genomic_DNA"/>
</dbReference>
<protein>
    <recommendedName>
        <fullName evidence="1">JmjC domain-containing protein</fullName>
    </recommendedName>
</protein>
<feature type="domain" description="JmjC" evidence="1">
    <location>
        <begin position="236"/>
        <end position="389"/>
    </location>
</feature>
<evidence type="ECO:0000259" key="1">
    <source>
        <dbReference type="PROSITE" id="PS51184"/>
    </source>
</evidence>
<keyword evidence="3" id="KW-1185">Reference proteome</keyword>
<sequence>MASRTGFPVGIADSGSSLKRRFSAPRVSSIQGRCGTAHIRTPTRAIMLLYLGKVVSAVVHRILIRVSTKNRSRHEISNRHIACLTTSQIPPRSGYETTHGPLTALAEAFRKCQQGSHELYQGKDCEATISAVESFLEIHLGPLGPLAKAFRKEIIKAGGFTDFCSWQEISNQDSSGFTPVIFPDEECWTNPNDNGLLNEILQSFDQNRDKVYSVGAPHKPDEVANLYDVIEQLYEPNVRCPKYAVNLASETAIRKPERFIHHKTDPHVTLTTTTNITPQYARVDVHADRGYHVISILRKNGIKLWGFYPPTKQNLELYRQHRVSDSIFIQHHNEFQGGKFCVQQHGEAMYIPPGYLHITYTVKGGILPGTQYLTQDCLSVASHLLEIDRSTCGLSDGDCQPLLETIYLNLQSNEPSNQNEAMEVFCEWTSKDKKFKQSKLSIHKTVKDKLRSMGLNCTRCKKPGVNH</sequence>
<dbReference type="PROSITE" id="PS51184">
    <property type="entry name" value="JMJC"/>
    <property type="match status" value="1"/>
</dbReference>
<organism evidence="2 3">
    <name type="scientific">Dactylonectria macrodidyma</name>
    <dbReference type="NCBI Taxonomy" id="307937"/>
    <lineage>
        <taxon>Eukaryota</taxon>
        <taxon>Fungi</taxon>
        <taxon>Dikarya</taxon>
        <taxon>Ascomycota</taxon>
        <taxon>Pezizomycotina</taxon>
        <taxon>Sordariomycetes</taxon>
        <taxon>Hypocreomycetidae</taxon>
        <taxon>Hypocreales</taxon>
        <taxon>Nectriaceae</taxon>
        <taxon>Dactylonectria</taxon>
    </lineage>
</organism>
<accession>A0A9P9D872</accession>